<comment type="caution">
    <text evidence="1">The sequence shown here is derived from an EMBL/GenBank/DDBJ whole genome shotgun (WGS) entry which is preliminary data.</text>
</comment>
<organism evidence="1 2">
    <name type="scientific">Mugilogobius chulae</name>
    <name type="common">yellowstripe goby</name>
    <dbReference type="NCBI Taxonomy" id="88201"/>
    <lineage>
        <taxon>Eukaryota</taxon>
        <taxon>Metazoa</taxon>
        <taxon>Chordata</taxon>
        <taxon>Craniata</taxon>
        <taxon>Vertebrata</taxon>
        <taxon>Euteleostomi</taxon>
        <taxon>Actinopterygii</taxon>
        <taxon>Neopterygii</taxon>
        <taxon>Teleostei</taxon>
        <taxon>Neoteleostei</taxon>
        <taxon>Acanthomorphata</taxon>
        <taxon>Gobiaria</taxon>
        <taxon>Gobiiformes</taxon>
        <taxon>Gobioidei</taxon>
        <taxon>Gobiidae</taxon>
        <taxon>Gobionellinae</taxon>
        <taxon>Mugilogobius</taxon>
    </lineage>
</organism>
<name>A0AAW0PNR6_9GOBI</name>
<reference evidence="2" key="1">
    <citation type="submission" date="2024-04" db="EMBL/GenBank/DDBJ databases">
        <title>Salinicola lusitanus LLJ914,a marine bacterium isolated from the Okinawa Trough.</title>
        <authorList>
            <person name="Li J."/>
        </authorList>
    </citation>
    <scope>NUCLEOTIDE SEQUENCE [LARGE SCALE GENOMIC DNA]</scope>
</reference>
<dbReference type="EMBL" id="JBBPFD010000004">
    <property type="protein sequence ID" value="KAK7930046.1"/>
    <property type="molecule type" value="Genomic_DNA"/>
</dbReference>
<evidence type="ECO:0008006" key="3">
    <source>
        <dbReference type="Google" id="ProtNLM"/>
    </source>
</evidence>
<dbReference type="AlphaFoldDB" id="A0AAW0PNR6"/>
<gene>
    <name evidence="1" type="ORF">WMY93_006441</name>
</gene>
<dbReference type="Proteomes" id="UP001460270">
    <property type="component" value="Unassembled WGS sequence"/>
</dbReference>
<protein>
    <recommendedName>
        <fullName evidence="3">Reverse transcriptase zinc-binding domain-containing protein</fullName>
    </recommendedName>
</protein>
<keyword evidence="2" id="KW-1185">Reference proteome</keyword>
<proteinExistence type="predicted"/>
<accession>A0AAW0PNR6</accession>
<evidence type="ECO:0000313" key="1">
    <source>
        <dbReference type="EMBL" id="KAK7930046.1"/>
    </source>
</evidence>
<evidence type="ECO:0000313" key="2">
    <source>
        <dbReference type="Proteomes" id="UP001460270"/>
    </source>
</evidence>
<sequence length="307" mass="34818">MEQIKERTLRERLQMLSTAAASQRGPVDPEYLTIKADLDNLEIKRCRGAILRAKSMHIVQGERSTAYFFGLEKQKQSKMFIESLVDRSGKLAKGVSAPCMEVAVDALERKLRPDEAEQCDSPVCLEEVRSAITDLRSGKSPGEDGLTCEFYKRFTHRLIYTRSILHAFLPDRYGSECPVCGESYEDLHHLLIACPAIRPFWTRVQDLLARRLMWKLPPPADPGGGDQLHWFLLFGPFGGQSGANKHLARIVMETARYTIYLVRNIYHFNERSALHWPLLRGSSPPISDIWQLQFPTCSIPTSSLSTP</sequence>